<keyword evidence="18" id="KW-0812">Transmembrane</keyword>
<dbReference type="PIRSF" id="PIRSF000641">
    <property type="entry name" value="SRK"/>
    <property type="match status" value="1"/>
</dbReference>
<evidence type="ECO:0000259" key="20">
    <source>
        <dbReference type="PROSITE" id="PS50927"/>
    </source>
</evidence>
<keyword evidence="4" id="KW-0245">EGF-like domain</keyword>
<dbReference type="InterPro" id="IPR036426">
    <property type="entry name" value="Bulb-type_lectin_dom_sf"/>
</dbReference>
<keyword evidence="3 15" id="KW-0723">Serine/threonine-protein kinase</keyword>
<dbReference type="InterPro" id="IPR001480">
    <property type="entry name" value="Bulb-type_lectin_dom"/>
</dbReference>
<dbReference type="FunFam" id="1.10.510.10:FF:000060">
    <property type="entry name" value="G-type lectin S-receptor-like serine/threonine-protein kinase"/>
    <property type="match status" value="1"/>
</dbReference>
<evidence type="ECO:0000259" key="19">
    <source>
        <dbReference type="PROSITE" id="PS50011"/>
    </source>
</evidence>
<feature type="domain" description="Protein kinase" evidence="19">
    <location>
        <begin position="558"/>
        <end position="834"/>
    </location>
</feature>
<dbReference type="Pfam" id="PF07714">
    <property type="entry name" value="PK_Tyr_Ser-Thr"/>
    <property type="match status" value="1"/>
</dbReference>
<dbReference type="SUPFAM" id="SSF56112">
    <property type="entry name" value="Protein kinase-like (PK-like)"/>
    <property type="match status" value="1"/>
</dbReference>
<evidence type="ECO:0000256" key="18">
    <source>
        <dbReference type="SAM" id="Phobius"/>
    </source>
</evidence>
<dbReference type="GO" id="GO:0004674">
    <property type="term" value="F:protein serine/threonine kinase activity"/>
    <property type="evidence" value="ECO:0007669"/>
    <property type="project" value="UniProtKB-KW"/>
</dbReference>
<feature type="domain" description="Apple" evidence="21">
    <location>
        <begin position="377"/>
        <end position="468"/>
    </location>
</feature>
<dbReference type="Gramene" id="AET1Gv20792900.1">
    <property type="protein sequence ID" value="AET1Gv20792900.1"/>
    <property type="gene ID" value="AET1Gv20792900"/>
</dbReference>
<dbReference type="GO" id="GO:0051707">
    <property type="term" value="P:response to other organism"/>
    <property type="evidence" value="ECO:0007669"/>
    <property type="project" value="UniProtKB-ARBA"/>
</dbReference>
<evidence type="ECO:0000256" key="11">
    <source>
        <dbReference type="ARBA" id="ARBA00023170"/>
    </source>
</evidence>
<dbReference type="InterPro" id="IPR000858">
    <property type="entry name" value="S_locus_glycoprot_dom"/>
</dbReference>
<proteinExistence type="inferred from homology"/>
<keyword evidence="8 15" id="KW-0418">Kinase</keyword>
<name>A0A452ZI63_AEGTS</name>
<keyword evidence="12" id="KW-0325">Glycoprotein</keyword>
<dbReference type="GO" id="GO:0005886">
    <property type="term" value="C:plasma membrane"/>
    <property type="evidence" value="ECO:0007669"/>
    <property type="project" value="UniProtKB-SubCell"/>
</dbReference>
<dbReference type="PROSITE" id="PS50011">
    <property type="entry name" value="PROTEIN_KINASE_DOM"/>
    <property type="match status" value="1"/>
</dbReference>
<dbReference type="PROSITE" id="PS50948">
    <property type="entry name" value="PAN"/>
    <property type="match status" value="1"/>
</dbReference>
<evidence type="ECO:0000256" key="4">
    <source>
        <dbReference type="ARBA" id="ARBA00022536"/>
    </source>
</evidence>
<evidence type="ECO:0000313" key="23">
    <source>
        <dbReference type="Proteomes" id="UP000015105"/>
    </source>
</evidence>
<evidence type="ECO:0000256" key="8">
    <source>
        <dbReference type="ARBA" id="ARBA00022777"/>
    </source>
</evidence>
<keyword evidence="10" id="KW-1015">Disulfide bond</keyword>
<reference evidence="22" key="3">
    <citation type="journal article" date="2017" name="Nature">
        <title>Genome sequence of the progenitor of the wheat D genome Aegilops tauschii.</title>
        <authorList>
            <person name="Luo M.C."/>
            <person name="Gu Y.Q."/>
            <person name="Puiu D."/>
            <person name="Wang H."/>
            <person name="Twardziok S.O."/>
            <person name="Deal K.R."/>
            <person name="Huo N."/>
            <person name="Zhu T."/>
            <person name="Wang L."/>
            <person name="Wang Y."/>
            <person name="McGuire P.E."/>
            <person name="Liu S."/>
            <person name="Long H."/>
            <person name="Ramasamy R.K."/>
            <person name="Rodriguez J.C."/>
            <person name="Van S.L."/>
            <person name="Yuan L."/>
            <person name="Wang Z."/>
            <person name="Xia Z."/>
            <person name="Xiao L."/>
            <person name="Anderson O.D."/>
            <person name="Ouyang S."/>
            <person name="Liang Y."/>
            <person name="Zimin A.V."/>
            <person name="Pertea G."/>
            <person name="Qi P."/>
            <person name="Bennetzen J.L."/>
            <person name="Dai X."/>
            <person name="Dawson M.W."/>
            <person name="Muller H.G."/>
            <person name="Kugler K."/>
            <person name="Rivarola-Duarte L."/>
            <person name="Spannagl M."/>
            <person name="Mayer K.F.X."/>
            <person name="Lu F.H."/>
            <person name="Bevan M.W."/>
            <person name="Leroy P."/>
            <person name="Li P."/>
            <person name="You F.M."/>
            <person name="Sun Q."/>
            <person name="Liu Z."/>
            <person name="Lyons E."/>
            <person name="Wicker T."/>
            <person name="Salzberg S.L."/>
            <person name="Devos K.M."/>
            <person name="Dvorak J."/>
        </authorList>
    </citation>
    <scope>NUCLEOTIDE SEQUENCE [LARGE SCALE GENOMIC DNA]</scope>
    <source>
        <strain evidence="22">cv. AL8/78</strain>
    </source>
</reference>
<dbReference type="InterPro" id="IPR011009">
    <property type="entry name" value="Kinase-like_dom_sf"/>
</dbReference>
<dbReference type="SUPFAM" id="SSF51110">
    <property type="entry name" value="alpha-D-mannose-specific plant lectins"/>
    <property type="match status" value="1"/>
</dbReference>
<dbReference type="PROSITE" id="PS00108">
    <property type="entry name" value="PROTEIN_KINASE_ST"/>
    <property type="match status" value="1"/>
</dbReference>
<evidence type="ECO:0000256" key="5">
    <source>
        <dbReference type="ARBA" id="ARBA00022679"/>
    </source>
</evidence>
<dbReference type="InterPro" id="IPR003609">
    <property type="entry name" value="Pan_app"/>
</dbReference>
<sequence length="873" mass="94177">STTHVFATGRPSHCSLHAPWSIDMDLSRSATCTVAAVAVVCLMLPRPCAPAGDQLAVGELLLLGKSVVSDGGAFALGFFVPDDATPARQYLGIWYNNIPGRPTVVWVANRETPLFANRTSSSSGPAPALALANDSTLVLSGADGGVLWTSGVPSVGTSSSSSSAVLRNDGNLVVRSPNGTALWQSFDHPTDTLIPGMKVRMSHRTLRGDIFVSWKSPGDPAPGSFSYGVDPGTYIQLLLWNGTRPYWRSPVWTGIAVTTNYIGAGTVIYTAVVDTTEEISTAFTVSDGASPTRYVITSSGEFQVVSWNGTASAWATLDSWPGSSGCSRYGYCGAYGYCDVMAAACRCLDGFEPANAAEWSDGRFEQGCRRKEALPPCGVLDGEGFLPMPSMKVPDKFLLEGGNRSAEECAARCAANCSCVAYAYADLQSSSAKGEVSRCLVWVGDLVDTQMIGGRMAVNGETLYLRVAVAAAASRGRNASKNALKIVLPVVASVLMLTCIFCLWFCRLKDKGRRTNSTESQNKLTASNWNEMGQGDHTEDLELPCIRFADIVTATRNFSETCMIGRGGFGKVYKGTLDRGQVVAIKRLSKNSDQGAEEFKNEAILISKLQHRNLVRLLGCCTEAAEKLLIYEYLPNKGLDTILFDSAMKSVLDWPTRLGIIKGVARGLLYLHQDSRLTVIHRDLKASNVLLDAEMRPKIADFGMAKIFGDNQVKADTKRVVGTYGYIAPEYLTAGVFSVKSDVYSFGVLLLEIVSGVRISSSDGIMEFPSLIAFAWSLWREGKARDLVDPSMAGSCSTDEALLCIHVGLLCVEDEPSRRPLMSSVVSIFENGSVSSMSLPTPIQPAYFTMMEERRDDTVNTRNTMTMTVLEGR</sequence>
<comment type="catalytic activity">
    <reaction evidence="14 15">
        <text>L-seryl-[protein] + ATP = O-phospho-L-seryl-[protein] + ADP + H(+)</text>
        <dbReference type="Rhea" id="RHEA:17989"/>
        <dbReference type="Rhea" id="RHEA-COMP:9863"/>
        <dbReference type="Rhea" id="RHEA-COMP:11604"/>
        <dbReference type="ChEBI" id="CHEBI:15378"/>
        <dbReference type="ChEBI" id="CHEBI:29999"/>
        <dbReference type="ChEBI" id="CHEBI:30616"/>
        <dbReference type="ChEBI" id="CHEBI:83421"/>
        <dbReference type="ChEBI" id="CHEBI:456216"/>
        <dbReference type="EC" id="2.7.11.1"/>
    </reaction>
</comment>
<dbReference type="Gene3D" id="1.10.510.10">
    <property type="entry name" value="Transferase(Phosphotransferase) domain 1"/>
    <property type="match status" value="1"/>
</dbReference>
<dbReference type="Pfam" id="PF08276">
    <property type="entry name" value="PAN_2"/>
    <property type="match status" value="1"/>
</dbReference>
<feature type="region of interest" description="Disordered" evidence="17">
    <location>
        <begin position="515"/>
        <end position="535"/>
    </location>
</feature>
<comment type="catalytic activity">
    <reaction evidence="13 15">
        <text>L-threonyl-[protein] + ATP = O-phospho-L-threonyl-[protein] + ADP + H(+)</text>
        <dbReference type="Rhea" id="RHEA:46608"/>
        <dbReference type="Rhea" id="RHEA-COMP:11060"/>
        <dbReference type="Rhea" id="RHEA-COMP:11605"/>
        <dbReference type="ChEBI" id="CHEBI:15378"/>
        <dbReference type="ChEBI" id="CHEBI:30013"/>
        <dbReference type="ChEBI" id="CHEBI:30616"/>
        <dbReference type="ChEBI" id="CHEBI:61977"/>
        <dbReference type="ChEBI" id="CHEBI:456216"/>
        <dbReference type="EC" id="2.7.11.1"/>
    </reaction>
</comment>
<keyword evidence="2" id="KW-1003">Cell membrane</keyword>
<evidence type="ECO:0000256" key="2">
    <source>
        <dbReference type="ARBA" id="ARBA00022475"/>
    </source>
</evidence>
<organism evidence="22 23">
    <name type="scientific">Aegilops tauschii subsp. strangulata</name>
    <name type="common">Goatgrass</name>
    <dbReference type="NCBI Taxonomy" id="200361"/>
    <lineage>
        <taxon>Eukaryota</taxon>
        <taxon>Viridiplantae</taxon>
        <taxon>Streptophyta</taxon>
        <taxon>Embryophyta</taxon>
        <taxon>Tracheophyta</taxon>
        <taxon>Spermatophyta</taxon>
        <taxon>Magnoliopsida</taxon>
        <taxon>Liliopsida</taxon>
        <taxon>Poales</taxon>
        <taxon>Poaceae</taxon>
        <taxon>BOP clade</taxon>
        <taxon>Pooideae</taxon>
        <taxon>Triticodae</taxon>
        <taxon>Triticeae</taxon>
        <taxon>Triticinae</taxon>
        <taxon>Aegilops</taxon>
    </lineage>
</organism>
<dbReference type="FunFam" id="3.30.200.20:FF:000195">
    <property type="entry name" value="G-type lectin S-receptor-like serine/threonine-protein kinase"/>
    <property type="match status" value="1"/>
</dbReference>
<dbReference type="Gene3D" id="3.30.200.20">
    <property type="entry name" value="Phosphorylase Kinase, domain 1"/>
    <property type="match status" value="1"/>
</dbReference>
<dbReference type="PROSITE" id="PS50927">
    <property type="entry name" value="BULB_LECTIN"/>
    <property type="match status" value="1"/>
</dbReference>
<dbReference type="CDD" id="cd00028">
    <property type="entry name" value="B_lectin"/>
    <property type="match status" value="1"/>
</dbReference>
<reference evidence="22" key="5">
    <citation type="journal article" date="2021" name="G3 (Bethesda)">
        <title>Aegilops tauschii genome assembly Aet v5.0 features greater sequence contiguity and improved annotation.</title>
        <authorList>
            <person name="Wang L."/>
            <person name="Zhu T."/>
            <person name="Rodriguez J.C."/>
            <person name="Deal K.R."/>
            <person name="Dubcovsky J."/>
            <person name="McGuire P.E."/>
            <person name="Lux T."/>
            <person name="Spannagl M."/>
            <person name="Mayer K.F.X."/>
            <person name="Baldrich P."/>
            <person name="Meyers B.C."/>
            <person name="Huo N."/>
            <person name="Gu Y.Q."/>
            <person name="Zhou H."/>
            <person name="Devos K.M."/>
            <person name="Bennetzen J.L."/>
            <person name="Unver T."/>
            <person name="Budak H."/>
            <person name="Gulick P.J."/>
            <person name="Galiba G."/>
            <person name="Kalapos B."/>
            <person name="Nelson D.R."/>
            <person name="Li P."/>
            <person name="You F.M."/>
            <person name="Luo M.C."/>
            <person name="Dvorak J."/>
        </authorList>
    </citation>
    <scope>NUCLEOTIDE SEQUENCE [LARGE SCALE GENOMIC DNA]</scope>
    <source>
        <strain evidence="22">cv. AL8/78</strain>
    </source>
</reference>
<evidence type="ECO:0000256" key="3">
    <source>
        <dbReference type="ARBA" id="ARBA00022527"/>
    </source>
</evidence>
<dbReference type="EnsemblPlants" id="AET1Gv20792900.1">
    <property type="protein sequence ID" value="AET1Gv20792900.1"/>
    <property type="gene ID" value="AET1Gv20792900"/>
</dbReference>
<feature type="domain" description="Bulb-type lectin" evidence="20">
    <location>
        <begin position="52"/>
        <end position="187"/>
    </location>
</feature>
<dbReference type="CDD" id="cd14066">
    <property type="entry name" value="STKc_IRAK"/>
    <property type="match status" value="1"/>
</dbReference>
<dbReference type="PANTHER" id="PTHR27002:SF819">
    <property type="entry name" value="RECEPTOR-LIKE SERINE_THREONINE-PROTEIN KINASE"/>
    <property type="match status" value="1"/>
</dbReference>
<dbReference type="STRING" id="200361.A0A452ZI63"/>
<dbReference type="Pfam" id="PF01453">
    <property type="entry name" value="B_lectin"/>
    <property type="match status" value="1"/>
</dbReference>
<keyword evidence="6" id="KW-0732">Signal</keyword>
<keyword evidence="23" id="KW-1185">Reference proteome</keyword>
<evidence type="ECO:0000313" key="22">
    <source>
        <dbReference type="EnsemblPlants" id="AET1Gv20792900.1"/>
    </source>
</evidence>
<dbReference type="PROSITE" id="PS00107">
    <property type="entry name" value="PROTEIN_KINASE_ATP"/>
    <property type="match status" value="1"/>
</dbReference>
<reference evidence="23" key="1">
    <citation type="journal article" date="2014" name="Science">
        <title>Ancient hybridizations among the ancestral genomes of bread wheat.</title>
        <authorList>
            <consortium name="International Wheat Genome Sequencing Consortium,"/>
            <person name="Marcussen T."/>
            <person name="Sandve S.R."/>
            <person name="Heier L."/>
            <person name="Spannagl M."/>
            <person name="Pfeifer M."/>
            <person name="Jakobsen K.S."/>
            <person name="Wulff B.B."/>
            <person name="Steuernagel B."/>
            <person name="Mayer K.F."/>
            <person name="Olsen O.A."/>
        </authorList>
    </citation>
    <scope>NUCLEOTIDE SEQUENCE [LARGE SCALE GENOMIC DNA]</scope>
    <source>
        <strain evidence="23">cv. AL8/78</strain>
    </source>
</reference>
<dbReference type="EC" id="2.7.11.1" evidence="15"/>
<keyword evidence="5 15" id="KW-0808">Transferase</keyword>
<evidence type="ECO:0000256" key="1">
    <source>
        <dbReference type="ARBA" id="ARBA00004251"/>
    </source>
</evidence>
<feature type="compositionally biased region" description="Polar residues" evidence="17">
    <location>
        <begin position="515"/>
        <end position="531"/>
    </location>
</feature>
<dbReference type="SMART" id="SM00220">
    <property type="entry name" value="S_TKc"/>
    <property type="match status" value="1"/>
</dbReference>
<dbReference type="GO" id="GO:0005524">
    <property type="term" value="F:ATP binding"/>
    <property type="evidence" value="ECO:0007669"/>
    <property type="project" value="UniProtKB-UniRule"/>
</dbReference>
<evidence type="ECO:0000256" key="6">
    <source>
        <dbReference type="ARBA" id="ARBA00022729"/>
    </source>
</evidence>
<accession>A0A452ZI63</accession>
<dbReference type="GO" id="GO:0048544">
    <property type="term" value="P:recognition of pollen"/>
    <property type="evidence" value="ECO:0007669"/>
    <property type="project" value="InterPro"/>
</dbReference>
<reference evidence="23" key="2">
    <citation type="journal article" date="2017" name="Nat. Plants">
        <title>The Aegilops tauschii genome reveals multiple impacts of transposons.</title>
        <authorList>
            <person name="Zhao G."/>
            <person name="Zou C."/>
            <person name="Li K."/>
            <person name="Wang K."/>
            <person name="Li T."/>
            <person name="Gao L."/>
            <person name="Zhang X."/>
            <person name="Wang H."/>
            <person name="Yang Z."/>
            <person name="Liu X."/>
            <person name="Jiang W."/>
            <person name="Mao L."/>
            <person name="Kong X."/>
            <person name="Jiao Y."/>
            <person name="Jia J."/>
        </authorList>
    </citation>
    <scope>NUCLEOTIDE SEQUENCE [LARGE SCALE GENOMIC DNA]</scope>
    <source>
        <strain evidence="23">cv. AL8/78</strain>
    </source>
</reference>
<evidence type="ECO:0000256" key="14">
    <source>
        <dbReference type="ARBA" id="ARBA00048679"/>
    </source>
</evidence>
<dbReference type="GO" id="GO:0106310">
    <property type="term" value="F:protein serine kinase activity"/>
    <property type="evidence" value="ECO:0007669"/>
    <property type="project" value="RHEA"/>
</dbReference>
<dbReference type="InterPro" id="IPR008271">
    <property type="entry name" value="Ser/Thr_kinase_AS"/>
</dbReference>
<evidence type="ECO:0000256" key="7">
    <source>
        <dbReference type="ARBA" id="ARBA00022741"/>
    </source>
</evidence>
<evidence type="ECO:0000256" key="16">
    <source>
        <dbReference type="PROSITE-ProRule" id="PRU10141"/>
    </source>
</evidence>
<keyword evidence="18" id="KW-0472">Membrane</keyword>
<evidence type="ECO:0000256" key="10">
    <source>
        <dbReference type="ARBA" id="ARBA00023157"/>
    </source>
</evidence>
<keyword evidence="7 15" id="KW-0547">Nucleotide-binding</keyword>
<evidence type="ECO:0000256" key="13">
    <source>
        <dbReference type="ARBA" id="ARBA00047899"/>
    </source>
</evidence>
<dbReference type="InterPro" id="IPR017441">
    <property type="entry name" value="Protein_kinase_ATP_BS"/>
</dbReference>
<dbReference type="InterPro" id="IPR000719">
    <property type="entry name" value="Prot_kinase_dom"/>
</dbReference>
<dbReference type="AlphaFoldDB" id="A0A452ZI63"/>
<feature type="binding site" evidence="16">
    <location>
        <position position="586"/>
    </location>
    <ligand>
        <name>ATP</name>
        <dbReference type="ChEBI" id="CHEBI:30616"/>
    </ligand>
</feature>
<keyword evidence="18" id="KW-1133">Transmembrane helix</keyword>
<keyword evidence="11" id="KW-0675">Receptor</keyword>
<keyword evidence="9 15" id="KW-0067">ATP-binding</keyword>
<comment type="similarity">
    <text evidence="15">Belongs to the protein kinase superfamily. Ser/Thr protein kinase family.</text>
</comment>
<dbReference type="InterPro" id="IPR024171">
    <property type="entry name" value="SRK-like_kinase"/>
</dbReference>
<reference evidence="22" key="4">
    <citation type="submission" date="2019-03" db="UniProtKB">
        <authorList>
            <consortium name="EnsemblPlants"/>
        </authorList>
    </citation>
    <scope>IDENTIFICATION</scope>
</reference>
<dbReference type="PANTHER" id="PTHR27002">
    <property type="entry name" value="RECEPTOR-LIKE SERINE/THREONINE-PROTEIN KINASE SD1-8"/>
    <property type="match status" value="1"/>
</dbReference>
<dbReference type="Gene3D" id="2.90.10.10">
    <property type="entry name" value="Bulb-type lectin domain"/>
    <property type="match status" value="1"/>
</dbReference>
<dbReference type="Pfam" id="PF00954">
    <property type="entry name" value="S_locus_glycop"/>
    <property type="match status" value="1"/>
</dbReference>
<dbReference type="InterPro" id="IPR001245">
    <property type="entry name" value="Ser-Thr/Tyr_kinase_cat_dom"/>
</dbReference>
<dbReference type="Proteomes" id="UP000015105">
    <property type="component" value="Chromosome 1D"/>
</dbReference>
<evidence type="ECO:0000256" key="12">
    <source>
        <dbReference type="ARBA" id="ARBA00023180"/>
    </source>
</evidence>
<feature type="transmembrane region" description="Helical" evidence="18">
    <location>
        <begin position="486"/>
        <end position="506"/>
    </location>
</feature>
<evidence type="ECO:0000256" key="17">
    <source>
        <dbReference type="SAM" id="MobiDB-lite"/>
    </source>
</evidence>
<dbReference type="SMART" id="SM00108">
    <property type="entry name" value="B_lectin"/>
    <property type="match status" value="1"/>
</dbReference>
<evidence type="ECO:0000259" key="21">
    <source>
        <dbReference type="PROSITE" id="PS50948"/>
    </source>
</evidence>
<protein>
    <recommendedName>
        <fullName evidence="15">Receptor-like serine/threonine-protein kinase</fullName>
        <ecNumber evidence="15">2.7.11.1</ecNumber>
    </recommendedName>
</protein>
<evidence type="ECO:0000256" key="15">
    <source>
        <dbReference type="PIRNR" id="PIRNR000641"/>
    </source>
</evidence>
<evidence type="ECO:0000256" key="9">
    <source>
        <dbReference type="ARBA" id="ARBA00022840"/>
    </source>
</evidence>
<comment type="subcellular location">
    <subcellularLocation>
        <location evidence="1">Cell membrane</location>
        <topology evidence="1">Single-pass type I membrane protein</topology>
    </subcellularLocation>
</comment>